<dbReference type="InterPro" id="IPR029030">
    <property type="entry name" value="Caspase-like_dom_sf"/>
</dbReference>
<dbReference type="AlphaFoldDB" id="A0A226DEB5"/>
<evidence type="ECO:0000256" key="5">
    <source>
        <dbReference type="SAM" id="MobiDB-lite"/>
    </source>
</evidence>
<dbReference type="GO" id="GO:0004197">
    <property type="term" value="F:cysteine-type endopeptidase activity"/>
    <property type="evidence" value="ECO:0007669"/>
    <property type="project" value="InterPro"/>
</dbReference>
<evidence type="ECO:0000256" key="2">
    <source>
        <dbReference type="ARBA" id="ARBA00022670"/>
    </source>
</evidence>
<keyword evidence="3" id="KW-0053">Apoptosis</keyword>
<dbReference type="GO" id="GO:0006508">
    <property type="term" value="P:proteolysis"/>
    <property type="evidence" value="ECO:0007669"/>
    <property type="project" value="UniProtKB-KW"/>
</dbReference>
<evidence type="ECO:0000313" key="7">
    <source>
        <dbReference type="EMBL" id="OXA43318.1"/>
    </source>
</evidence>
<protein>
    <submittedName>
        <fullName evidence="7">Caspase-2</fullName>
    </submittedName>
</protein>
<dbReference type="PRINTS" id="PR00376">
    <property type="entry name" value="IL1BCENZYME"/>
</dbReference>
<comment type="caution">
    <text evidence="7">The sequence shown here is derived from an EMBL/GenBank/DDBJ whole genome shotgun (WGS) entry which is preliminary data.</text>
</comment>
<dbReference type="STRING" id="158441.A0A226DEB5"/>
<comment type="similarity">
    <text evidence="1">Belongs to the peptidase C14A family.</text>
</comment>
<feature type="domain" description="Caspase family p20" evidence="6">
    <location>
        <begin position="156"/>
        <end position="290"/>
    </location>
</feature>
<dbReference type="PANTHER" id="PTHR47901:SF8">
    <property type="entry name" value="CASPASE-3"/>
    <property type="match status" value="1"/>
</dbReference>
<keyword evidence="2" id="KW-0645">Protease</keyword>
<evidence type="ECO:0000256" key="3">
    <source>
        <dbReference type="ARBA" id="ARBA00022703"/>
    </source>
</evidence>
<dbReference type="PROSITE" id="PS50208">
    <property type="entry name" value="CASPASE_P20"/>
    <property type="match status" value="1"/>
</dbReference>
<dbReference type="Gene3D" id="3.40.50.1460">
    <property type="match status" value="1"/>
</dbReference>
<dbReference type="OrthoDB" id="6097640at2759"/>
<dbReference type="EMBL" id="LNIX01000023">
    <property type="protein sequence ID" value="OXA43318.1"/>
    <property type="molecule type" value="Genomic_DNA"/>
</dbReference>
<dbReference type="InterPro" id="IPR001309">
    <property type="entry name" value="Pept_C14_p20"/>
</dbReference>
<keyword evidence="4" id="KW-0378">Hydrolase</keyword>
<reference evidence="7 8" key="1">
    <citation type="submission" date="2015-12" db="EMBL/GenBank/DDBJ databases">
        <title>The genome of Folsomia candida.</title>
        <authorList>
            <person name="Faddeeva A."/>
            <person name="Derks M.F."/>
            <person name="Anvar Y."/>
            <person name="Smit S."/>
            <person name="Van Straalen N."/>
            <person name="Roelofs D."/>
        </authorList>
    </citation>
    <scope>NUCLEOTIDE SEQUENCE [LARGE SCALE GENOMIC DNA]</scope>
    <source>
        <strain evidence="7 8">VU population</strain>
        <tissue evidence="7">Whole body</tissue>
    </source>
</reference>
<gene>
    <name evidence="7" type="ORF">Fcan01_22033</name>
</gene>
<dbReference type="GO" id="GO:0006915">
    <property type="term" value="P:apoptotic process"/>
    <property type="evidence" value="ECO:0007669"/>
    <property type="project" value="UniProtKB-KW"/>
</dbReference>
<dbReference type="InterPro" id="IPR002398">
    <property type="entry name" value="Pept_C14"/>
</dbReference>
<evidence type="ECO:0000256" key="1">
    <source>
        <dbReference type="ARBA" id="ARBA00010134"/>
    </source>
</evidence>
<dbReference type="Proteomes" id="UP000198287">
    <property type="component" value="Unassembled WGS sequence"/>
</dbReference>
<sequence length="330" mass="38014">MNPTPYKIAKILHDDYIVLKKWKQIGYELEVEEEIMTNVEEWKYTGKMKMVDILTVMFVEAMNVNENYVESIRKALNETKCMLALGKLDKNLKTEEKKAPPPTNSVTPTQLPDEVDGDDDDVIDLTDEYNPLQIQVKLGAAYGSVEEGSCMLTSQPRGYVLMVNNIKFNDPARFRYRIGALYDSSYVEKLFPELKFKLDIHENVASKEALDKIIDHFRQKCIDENAKTCIVIICSHGGKDVIYSCNGDPSNIYEDIVYKFKNALDPEKDKNLGLKDVPKIFILNACRGRSYWEDDSVRGEEKRPVMISYQFPSCVQEGLDVRYKRLKCQR</sequence>
<proteinExistence type="inferred from homology"/>
<feature type="region of interest" description="Disordered" evidence="5">
    <location>
        <begin position="93"/>
        <end position="119"/>
    </location>
</feature>
<dbReference type="InterPro" id="IPR015917">
    <property type="entry name" value="Pept_C14A"/>
</dbReference>
<evidence type="ECO:0000313" key="8">
    <source>
        <dbReference type="Proteomes" id="UP000198287"/>
    </source>
</evidence>
<dbReference type="InterPro" id="IPR011600">
    <property type="entry name" value="Pept_C14_caspase"/>
</dbReference>
<accession>A0A226DEB5</accession>
<organism evidence="7 8">
    <name type="scientific">Folsomia candida</name>
    <name type="common">Springtail</name>
    <dbReference type="NCBI Taxonomy" id="158441"/>
    <lineage>
        <taxon>Eukaryota</taxon>
        <taxon>Metazoa</taxon>
        <taxon>Ecdysozoa</taxon>
        <taxon>Arthropoda</taxon>
        <taxon>Hexapoda</taxon>
        <taxon>Collembola</taxon>
        <taxon>Entomobryomorpha</taxon>
        <taxon>Isotomoidea</taxon>
        <taxon>Isotomidae</taxon>
        <taxon>Proisotominae</taxon>
        <taxon>Folsomia</taxon>
    </lineage>
</organism>
<keyword evidence="8" id="KW-1185">Reference proteome</keyword>
<name>A0A226DEB5_FOLCA</name>
<dbReference type="PANTHER" id="PTHR47901">
    <property type="entry name" value="CASPASE RECRUITMENT DOMAIN-CONTAINING PROTEIN 18"/>
    <property type="match status" value="1"/>
</dbReference>
<dbReference type="SMART" id="SM00115">
    <property type="entry name" value="CASc"/>
    <property type="match status" value="1"/>
</dbReference>
<dbReference type="Pfam" id="PF00656">
    <property type="entry name" value="Peptidase_C14"/>
    <property type="match status" value="1"/>
</dbReference>
<evidence type="ECO:0000256" key="4">
    <source>
        <dbReference type="ARBA" id="ARBA00022801"/>
    </source>
</evidence>
<evidence type="ECO:0000259" key="6">
    <source>
        <dbReference type="PROSITE" id="PS50208"/>
    </source>
</evidence>
<dbReference type="SUPFAM" id="SSF52129">
    <property type="entry name" value="Caspase-like"/>
    <property type="match status" value="1"/>
</dbReference>